<keyword evidence="1" id="KW-0175">Coiled coil</keyword>
<reference evidence="3 4" key="1">
    <citation type="submission" date="2018-02" db="EMBL/GenBank/DDBJ databases">
        <title>Comparative genomes isolates from brazilian mangrove.</title>
        <authorList>
            <person name="Araujo J.E."/>
            <person name="Taketani R.G."/>
            <person name="Silva M.C.P."/>
            <person name="Loureco M.V."/>
            <person name="Andreote F.D."/>
        </authorList>
    </citation>
    <scope>NUCLEOTIDE SEQUENCE [LARGE SCALE GENOMIC DNA]</scope>
    <source>
        <strain evidence="3 4">NAP PRIS-MGV</strain>
    </source>
</reference>
<feature type="transmembrane region" description="Helical" evidence="2">
    <location>
        <begin position="12"/>
        <end position="37"/>
    </location>
</feature>
<dbReference type="RefSeq" id="WP_105356988.1">
    <property type="nucleotide sequence ID" value="NZ_PUIB01000019.1"/>
</dbReference>
<dbReference type="OrthoDB" id="213128at2"/>
<evidence type="ECO:0000313" key="3">
    <source>
        <dbReference type="EMBL" id="PQO31779.1"/>
    </source>
</evidence>
<name>A0A2S8FHX7_9BACT</name>
<keyword evidence="2" id="KW-1133">Transmembrane helix</keyword>
<comment type="caution">
    <text evidence="3">The sequence shown here is derived from an EMBL/GenBank/DDBJ whole genome shotgun (WGS) entry which is preliminary data.</text>
</comment>
<accession>A0A2S8FHX7</accession>
<organism evidence="3 4">
    <name type="scientific">Blastopirellula marina</name>
    <dbReference type="NCBI Taxonomy" id="124"/>
    <lineage>
        <taxon>Bacteria</taxon>
        <taxon>Pseudomonadati</taxon>
        <taxon>Planctomycetota</taxon>
        <taxon>Planctomycetia</taxon>
        <taxon>Pirellulales</taxon>
        <taxon>Pirellulaceae</taxon>
        <taxon>Blastopirellula</taxon>
    </lineage>
</organism>
<keyword evidence="2" id="KW-0472">Membrane</keyword>
<proteinExistence type="predicted"/>
<sequence length="271" mass="29979">MGRRNKDAGEDISLFPFLSVLACVIGTLAMVIAMIAVQSLDNDTVDQAIEYEKKAKELEQGNQELAKLREELKKKEAELKSERSEEQRSLENAKKRLAELLAKLEKTEQEMAKISVEGPKVDVAAQNEEIAKMEEELKSRREKIAQLTAQLKDRKEPKEAEVSIVPGGSGIGFTPTFVECDDGRIVIHDGGKTTPVRTAELNTNPDFAKVLEEVKSDAQGTLVFLIRDDGLSTYNTARNFANSKGVKNGKLPVIGNGRIDLSYFKKQAKNS</sequence>
<evidence type="ECO:0000256" key="1">
    <source>
        <dbReference type="SAM" id="Coils"/>
    </source>
</evidence>
<gene>
    <name evidence="3" type="ORF">C5Y98_20440</name>
</gene>
<dbReference type="AlphaFoldDB" id="A0A2S8FHX7"/>
<protein>
    <submittedName>
        <fullName evidence="3">Uncharacterized protein</fullName>
    </submittedName>
</protein>
<feature type="coiled-coil region" evidence="1">
    <location>
        <begin position="48"/>
        <end position="150"/>
    </location>
</feature>
<dbReference type="Proteomes" id="UP000239388">
    <property type="component" value="Unassembled WGS sequence"/>
</dbReference>
<dbReference type="EMBL" id="PUIB01000019">
    <property type="protein sequence ID" value="PQO31779.1"/>
    <property type="molecule type" value="Genomic_DNA"/>
</dbReference>
<evidence type="ECO:0000313" key="4">
    <source>
        <dbReference type="Proteomes" id="UP000239388"/>
    </source>
</evidence>
<dbReference type="PROSITE" id="PS51257">
    <property type="entry name" value="PROKAR_LIPOPROTEIN"/>
    <property type="match status" value="1"/>
</dbReference>
<evidence type="ECO:0000256" key="2">
    <source>
        <dbReference type="SAM" id="Phobius"/>
    </source>
</evidence>
<keyword evidence="2" id="KW-0812">Transmembrane</keyword>